<dbReference type="InterPro" id="IPR018480">
    <property type="entry name" value="PNAcMuramoyl-5peptid_Trfase_CS"/>
</dbReference>
<gene>
    <name evidence="15" type="primary">mraY_2</name>
    <name evidence="12" type="synonym">mraY</name>
    <name evidence="15" type="ORF">NF27_HS00060</name>
</gene>
<feature type="transmembrane region" description="Helical" evidence="12">
    <location>
        <begin position="203"/>
        <end position="222"/>
    </location>
</feature>
<evidence type="ECO:0000313" key="16">
    <source>
        <dbReference type="Proteomes" id="UP000031258"/>
    </source>
</evidence>
<dbReference type="InterPro" id="IPR003524">
    <property type="entry name" value="PNAcMuramoyl-5peptid_Trfase"/>
</dbReference>
<protein>
    <recommendedName>
        <fullName evidence="12 13">Phospho-N-acetylmuramoyl-pentapeptide-transferase</fullName>
        <ecNumber evidence="12 13">2.7.8.13</ecNumber>
    </recommendedName>
    <alternativeName>
        <fullName evidence="12">UDP-MurNAc-pentapeptide phosphotransferase</fullName>
    </alternativeName>
</protein>
<name>A0A0C1QFS0_9RICK</name>
<reference evidence="15 16" key="1">
    <citation type="submission" date="2014-11" db="EMBL/GenBank/DDBJ databases">
        <title>A Rickettsiales Symbiont of Amoebae With Ancient Features.</title>
        <authorList>
            <person name="Schulz F."/>
            <person name="Martijn J."/>
            <person name="Wascher F."/>
            <person name="Kostanjsek R."/>
            <person name="Ettema T.J."/>
            <person name="Horn M."/>
        </authorList>
    </citation>
    <scope>NUCLEOTIDE SEQUENCE [LARGE SCALE GENOMIC DNA]</scope>
    <source>
        <strain evidence="15 16">UWC36</strain>
    </source>
</reference>
<dbReference type="GO" id="GO:0051992">
    <property type="term" value="F:UDP-N-acetylmuramoyl-L-alanyl-D-glutamyl-meso-2,6-diaminopimelyl-D-alanyl-D-alanine:undecaprenyl-phosphate transferase activity"/>
    <property type="evidence" value="ECO:0007669"/>
    <property type="project" value="RHEA"/>
</dbReference>
<feature type="transmembrane region" description="Helical" evidence="12">
    <location>
        <begin position="266"/>
        <end position="286"/>
    </location>
</feature>
<evidence type="ECO:0000256" key="12">
    <source>
        <dbReference type="HAMAP-Rule" id="MF_00038"/>
    </source>
</evidence>
<evidence type="ECO:0000256" key="4">
    <source>
        <dbReference type="ARBA" id="ARBA00022679"/>
    </source>
</evidence>
<evidence type="ECO:0000256" key="14">
    <source>
        <dbReference type="PIRSR" id="PIRSR600715-1"/>
    </source>
</evidence>
<keyword evidence="11 12" id="KW-0961">Cell wall biogenesis/degradation</keyword>
<keyword evidence="12 14" id="KW-0460">Magnesium</keyword>
<evidence type="ECO:0000256" key="10">
    <source>
        <dbReference type="ARBA" id="ARBA00023306"/>
    </source>
</evidence>
<evidence type="ECO:0000256" key="11">
    <source>
        <dbReference type="ARBA" id="ARBA00023316"/>
    </source>
</evidence>
<dbReference type="InterPro" id="IPR000715">
    <property type="entry name" value="Glycosyl_transferase_4"/>
</dbReference>
<feature type="transmembrane region" description="Helical" evidence="12">
    <location>
        <begin position="341"/>
        <end position="360"/>
    </location>
</feature>
<dbReference type="EMBL" id="JSWE01000186">
    <property type="protein sequence ID" value="KIE04419.1"/>
    <property type="molecule type" value="Genomic_DNA"/>
</dbReference>
<dbReference type="PATRIC" id="fig|86105.3.peg.1715"/>
<keyword evidence="4 12" id="KW-0808">Transferase</keyword>
<dbReference type="GO" id="GO:0008963">
    <property type="term" value="F:phospho-N-acetylmuramoyl-pentapeptide-transferase activity"/>
    <property type="evidence" value="ECO:0007669"/>
    <property type="project" value="UniProtKB-UniRule"/>
</dbReference>
<dbReference type="EC" id="2.7.8.13" evidence="12 13"/>
<keyword evidence="16" id="KW-1185">Reference proteome</keyword>
<keyword evidence="3 12" id="KW-0132">Cell division</keyword>
<keyword evidence="5 12" id="KW-0812">Transmembrane</keyword>
<evidence type="ECO:0000256" key="1">
    <source>
        <dbReference type="ARBA" id="ARBA00004141"/>
    </source>
</evidence>
<evidence type="ECO:0000256" key="6">
    <source>
        <dbReference type="ARBA" id="ARBA00022960"/>
    </source>
</evidence>
<dbReference type="PANTHER" id="PTHR22926">
    <property type="entry name" value="PHOSPHO-N-ACETYLMURAMOYL-PENTAPEPTIDE-TRANSFERASE"/>
    <property type="match status" value="1"/>
</dbReference>
<dbReference type="GO" id="GO:0051301">
    <property type="term" value="P:cell division"/>
    <property type="evidence" value="ECO:0007669"/>
    <property type="project" value="UniProtKB-KW"/>
</dbReference>
<accession>A0A0C1QFS0</accession>
<sequence>MMLYYLANLLINYYPMLNVFKYLTFRSGGAIATALLVSFLLGNKIINWLKSIQEGGQPIRTDGPESHLITKKGTPTMGGVLIILSITFSVLLWADLSNPYIWVTLFITISYGVLGFLDDYLKIKYKNSKGVSGKIKLFWQFSLALIAGIMVSYIAEPQHVRLLTFPFFKHLVSDLGWFYFVFIAIVMTGASNAVNLTDGLDGLAIGPIMVVSACFALISYLAGNVNFANYLQIHYISHSGELAVFCAAMIGAGLGFLWYNAPPAQVFMGDVGSLSLGGAIGVISVITKHEIVLFITGGLFVIEAISVILQVGSFKLRGKRIFKMAPIHHHYEKLGWPETKIVMRFWIISIIFALIGLSTLKLR</sequence>
<dbReference type="Pfam" id="PF10555">
    <property type="entry name" value="MraY_sig1"/>
    <property type="match status" value="1"/>
</dbReference>
<feature type="transmembrane region" description="Helical" evidence="12">
    <location>
        <begin position="242"/>
        <end position="259"/>
    </location>
</feature>
<feature type="transmembrane region" description="Helical" evidence="12">
    <location>
        <begin position="137"/>
        <end position="155"/>
    </location>
</feature>
<dbReference type="CDD" id="cd06852">
    <property type="entry name" value="GT_MraY"/>
    <property type="match status" value="1"/>
</dbReference>
<comment type="pathway">
    <text evidence="12">Cell wall biogenesis; peptidoglycan biosynthesis.</text>
</comment>
<dbReference type="GO" id="GO:0046872">
    <property type="term" value="F:metal ion binding"/>
    <property type="evidence" value="ECO:0007669"/>
    <property type="project" value="UniProtKB-KW"/>
</dbReference>
<keyword evidence="6 12" id="KW-0133">Cell shape</keyword>
<keyword evidence="12" id="KW-1003">Cell membrane</keyword>
<evidence type="ECO:0000313" key="15">
    <source>
        <dbReference type="EMBL" id="KIE04419.1"/>
    </source>
</evidence>
<evidence type="ECO:0000256" key="3">
    <source>
        <dbReference type="ARBA" id="ARBA00022618"/>
    </source>
</evidence>
<evidence type="ECO:0000256" key="7">
    <source>
        <dbReference type="ARBA" id="ARBA00022984"/>
    </source>
</evidence>
<evidence type="ECO:0000256" key="5">
    <source>
        <dbReference type="ARBA" id="ARBA00022692"/>
    </source>
</evidence>
<dbReference type="Proteomes" id="UP000031258">
    <property type="component" value="Unassembled WGS sequence"/>
</dbReference>
<dbReference type="GO" id="GO:0071555">
    <property type="term" value="P:cell wall organization"/>
    <property type="evidence" value="ECO:0007669"/>
    <property type="project" value="UniProtKB-KW"/>
</dbReference>
<dbReference type="GO" id="GO:0005886">
    <property type="term" value="C:plasma membrane"/>
    <property type="evidence" value="ECO:0007669"/>
    <property type="project" value="UniProtKB-SubCell"/>
</dbReference>
<comment type="subcellular location">
    <subcellularLocation>
        <location evidence="12">Cell membrane</location>
        <topology evidence="12">Multi-pass membrane protein</topology>
    </subcellularLocation>
    <subcellularLocation>
        <location evidence="1">Membrane</location>
        <topology evidence="1">Multi-pass membrane protein</topology>
    </subcellularLocation>
</comment>
<dbReference type="Pfam" id="PF00953">
    <property type="entry name" value="Glycos_transf_4"/>
    <property type="match status" value="1"/>
</dbReference>
<dbReference type="GO" id="GO:0008360">
    <property type="term" value="P:regulation of cell shape"/>
    <property type="evidence" value="ECO:0007669"/>
    <property type="project" value="UniProtKB-KW"/>
</dbReference>
<dbReference type="HAMAP" id="MF_00038">
    <property type="entry name" value="MraY"/>
    <property type="match status" value="1"/>
</dbReference>
<dbReference type="NCBIfam" id="TIGR00445">
    <property type="entry name" value="mraY"/>
    <property type="match status" value="1"/>
</dbReference>
<keyword evidence="7 12" id="KW-0573">Peptidoglycan synthesis</keyword>
<feature type="binding site" evidence="14">
    <location>
        <position position="195"/>
    </location>
    <ligand>
        <name>Mg(2+)</name>
        <dbReference type="ChEBI" id="CHEBI:18420"/>
    </ligand>
</feature>
<evidence type="ECO:0000256" key="13">
    <source>
        <dbReference type="NCBIfam" id="TIGR00445"/>
    </source>
</evidence>
<comment type="function">
    <text evidence="12">Catalyzes the initial step of the lipid cycle reactions in the biosynthesis of the cell wall peptidoglycan: transfers peptidoglycan precursor phospho-MurNAc-pentapeptide from UDP-MurNAc-pentapeptide onto the lipid carrier undecaprenyl phosphate, yielding undecaprenyl-pyrophosphoryl-MurNAc-pentapeptide, known as lipid I.</text>
</comment>
<feature type="transmembrane region" description="Helical" evidence="12">
    <location>
        <begin position="76"/>
        <end position="94"/>
    </location>
</feature>
<evidence type="ECO:0000256" key="9">
    <source>
        <dbReference type="ARBA" id="ARBA00023136"/>
    </source>
</evidence>
<dbReference type="GO" id="GO:0009252">
    <property type="term" value="P:peptidoglycan biosynthetic process"/>
    <property type="evidence" value="ECO:0007669"/>
    <property type="project" value="UniProtKB-UniRule"/>
</dbReference>
<dbReference type="PROSITE" id="PS01348">
    <property type="entry name" value="MRAY_2"/>
    <property type="match status" value="1"/>
</dbReference>
<dbReference type="UniPathway" id="UPA00219"/>
<feature type="binding site" evidence="14">
    <location>
        <position position="270"/>
    </location>
    <ligand>
        <name>Mg(2+)</name>
        <dbReference type="ChEBI" id="CHEBI:18420"/>
    </ligand>
</feature>
<keyword evidence="12 14" id="KW-0479">Metal-binding</keyword>
<evidence type="ECO:0000256" key="8">
    <source>
        <dbReference type="ARBA" id="ARBA00022989"/>
    </source>
</evidence>
<feature type="transmembrane region" description="Helical" evidence="12">
    <location>
        <begin position="20"/>
        <end position="41"/>
    </location>
</feature>
<feature type="transmembrane region" description="Helical" evidence="12">
    <location>
        <begin position="175"/>
        <end position="196"/>
    </location>
</feature>
<comment type="similarity">
    <text evidence="2 12">Belongs to the glycosyltransferase 4 family. MraY subfamily.</text>
</comment>
<comment type="catalytic activity">
    <reaction evidence="12">
        <text>UDP-N-acetyl-alpha-D-muramoyl-L-alanyl-gamma-D-glutamyl-meso-2,6-diaminopimeloyl-D-alanyl-D-alanine + di-trans,octa-cis-undecaprenyl phosphate = di-trans,octa-cis-undecaprenyl diphospho-N-acetyl-alpha-D-muramoyl-L-alanyl-D-glutamyl-meso-2,6-diaminopimeloyl-D-alanyl-D-alanine + UMP</text>
        <dbReference type="Rhea" id="RHEA:28386"/>
        <dbReference type="ChEBI" id="CHEBI:57865"/>
        <dbReference type="ChEBI" id="CHEBI:60392"/>
        <dbReference type="ChEBI" id="CHEBI:61386"/>
        <dbReference type="ChEBI" id="CHEBI:61387"/>
        <dbReference type="EC" id="2.7.8.13"/>
    </reaction>
</comment>
<dbReference type="PANTHER" id="PTHR22926:SF5">
    <property type="entry name" value="PHOSPHO-N-ACETYLMURAMOYL-PENTAPEPTIDE-TRANSFERASE HOMOLOG"/>
    <property type="match status" value="1"/>
</dbReference>
<dbReference type="AlphaFoldDB" id="A0A0C1QFS0"/>
<dbReference type="STRING" id="86105.NF27_HS00060"/>
<comment type="caution">
    <text evidence="15">The sequence shown here is derived from an EMBL/GenBank/DDBJ whole genome shotgun (WGS) entry which is preliminary data.</text>
</comment>
<keyword evidence="8 12" id="KW-1133">Transmembrane helix</keyword>
<keyword evidence="9 12" id="KW-0472">Membrane</keyword>
<feature type="transmembrane region" description="Helical" evidence="12">
    <location>
        <begin position="292"/>
        <end position="314"/>
    </location>
</feature>
<proteinExistence type="inferred from homology"/>
<keyword evidence="10 12" id="KW-0131">Cell cycle</keyword>
<feature type="transmembrane region" description="Helical" evidence="12">
    <location>
        <begin position="100"/>
        <end position="117"/>
    </location>
</feature>
<dbReference type="PROSITE" id="PS01347">
    <property type="entry name" value="MRAY_1"/>
    <property type="match status" value="1"/>
</dbReference>
<organism evidence="15 16">
    <name type="scientific">Candidatus Jidaibacter acanthamoebae</name>
    <dbReference type="NCBI Taxonomy" id="86105"/>
    <lineage>
        <taxon>Bacteria</taxon>
        <taxon>Pseudomonadati</taxon>
        <taxon>Pseudomonadota</taxon>
        <taxon>Alphaproteobacteria</taxon>
        <taxon>Rickettsiales</taxon>
        <taxon>Candidatus Midichloriaceae</taxon>
        <taxon>Candidatus Jidaibacter</taxon>
    </lineage>
</organism>
<evidence type="ECO:0000256" key="2">
    <source>
        <dbReference type="ARBA" id="ARBA00005583"/>
    </source>
</evidence>
<comment type="cofactor">
    <cofactor evidence="12 14">
        <name>Mg(2+)</name>
        <dbReference type="ChEBI" id="CHEBI:18420"/>
    </cofactor>
</comment>